<feature type="region of interest" description="Disordered" evidence="1">
    <location>
        <begin position="55"/>
        <end position="81"/>
    </location>
</feature>
<accession>R0GSV0</accession>
<reference evidence="4" key="1">
    <citation type="journal article" date="2013" name="Nat. Genet.">
        <title>The Capsella rubella genome and the genomic consequences of rapid mating system evolution.</title>
        <authorList>
            <person name="Slotte T."/>
            <person name="Hazzouri K.M."/>
            <person name="Agren J.A."/>
            <person name="Koenig D."/>
            <person name="Maumus F."/>
            <person name="Guo Y.L."/>
            <person name="Steige K."/>
            <person name="Platts A.E."/>
            <person name="Escobar J.S."/>
            <person name="Newman L.K."/>
            <person name="Wang W."/>
            <person name="Mandakova T."/>
            <person name="Vello E."/>
            <person name="Smith L.M."/>
            <person name="Henz S.R."/>
            <person name="Steffen J."/>
            <person name="Takuno S."/>
            <person name="Brandvain Y."/>
            <person name="Coop G."/>
            <person name="Andolfatto P."/>
            <person name="Hu T.T."/>
            <person name="Blanchette M."/>
            <person name="Clark R.M."/>
            <person name="Quesneville H."/>
            <person name="Nordborg M."/>
            <person name="Gaut B.S."/>
            <person name="Lysak M.A."/>
            <person name="Jenkins J."/>
            <person name="Grimwood J."/>
            <person name="Chapman J."/>
            <person name="Prochnik S."/>
            <person name="Shu S."/>
            <person name="Rokhsar D."/>
            <person name="Schmutz J."/>
            <person name="Weigel D."/>
            <person name="Wright S.I."/>
        </authorList>
    </citation>
    <scope>NUCLEOTIDE SEQUENCE [LARGE SCALE GENOMIC DNA]</scope>
    <source>
        <strain evidence="4">cv. Monte Gargano</strain>
    </source>
</reference>
<gene>
    <name evidence="3" type="ORF">CARUB_v10011516mg</name>
</gene>
<evidence type="ECO:0000313" key="3">
    <source>
        <dbReference type="EMBL" id="EOA38987.1"/>
    </source>
</evidence>
<keyword evidence="4" id="KW-1185">Reference proteome</keyword>
<dbReference type="AlphaFoldDB" id="R0GSV0"/>
<proteinExistence type="predicted"/>
<dbReference type="eggNOG" id="ENOG502SYF4">
    <property type="taxonomic scope" value="Eukaryota"/>
</dbReference>
<dbReference type="OrthoDB" id="1578197at2759"/>
<organism evidence="3 4">
    <name type="scientific">Capsella rubella</name>
    <dbReference type="NCBI Taxonomy" id="81985"/>
    <lineage>
        <taxon>Eukaryota</taxon>
        <taxon>Viridiplantae</taxon>
        <taxon>Streptophyta</taxon>
        <taxon>Embryophyta</taxon>
        <taxon>Tracheophyta</taxon>
        <taxon>Spermatophyta</taxon>
        <taxon>Magnoliopsida</taxon>
        <taxon>eudicotyledons</taxon>
        <taxon>Gunneridae</taxon>
        <taxon>Pentapetalae</taxon>
        <taxon>rosids</taxon>
        <taxon>malvids</taxon>
        <taxon>Brassicales</taxon>
        <taxon>Brassicaceae</taxon>
        <taxon>Camelineae</taxon>
        <taxon>Capsella</taxon>
    </lineage>
</organism>
<keyword evidence="2" id="KW-0732">Signal</keyword>
<dbReference type="STRING" id="81985.R0GSV0"/>
<evidence type="ECO:0000313" key="4">
    <source>
        <dbReference type="Proteomes" id="UP000029121"/>
    </source>
</evidence>
<dbReference type="Proteomes" id="UP000029121">
    <property type="component" value="Unassembled WGS sequence"/>
</dbReference>
<dbReference type="EMBL" id="KB870805">
    <property type="protein sequence ID" value="EOA38987.1"/>
    <property type="molecule type" value="Genomic_DNA"/>
</dbReference>
<protein>
    <submittedName>
        <fullName evidence="3">Uncharacterized protein</fullName>
    </submittedName>
</protein>
<name>R0GSV0_9BRAS</name>
<dbReference type="KEGG" id="crb:17899060"/>
<evidence type="ECO:0000256" key="2">
    <source>
        <dbReference type="SAM" id="SignalP"/>
    </source>
</evidence>
<sequence>MASLKLWVFLLLALKLTSVHQCRSLVVEESFSAPSRLEQIRRELYERVKEMKVRSEGKETILGNTLDSKRLSPGGPDPRHH</sequence>
<feature type="signal peptide" evidence="2">
    <location>
        <begin position="1"/>
        <end position="24"/>
    </location>
</feature>
<evidence type="ECO:0000256" key="1">
    <source>
        <dbReference type="SAM" id="MobiDB-lite"/>
    </source>
</evidence>
<feature type="chain" id="PRO_5004351662" evidence="2">
    <location>
        <begin position="25"/>
        <end position="81"/>
    </location>
</feature>